<protein>
    <submittedName>
        <fullName evidence="2">Post-GPI attachment to proteins factor 4</fullName>
    </submittedName>
</protein>
<evidence type="ECO:0000313" key="2">
    <source>
        <dbReference type="EMBL" id="KAK2574106.1"/>
    </source>
</evidence>
<keyword evidence="3" id="KW-1185">Reference proteome</keyword>
<gene>
    <name evidence="2" type="ORF">P5673_000236</name>
</gene>
<dbReference type="AlphaFoldDB" id="A0AAD9R6T0"/>
<dbReference type="PANTHER" id="PTHR31410">
    <property type="entry name" value="TRANSMEMBRANE PROTEIN 246"/>
    <property type="match status" value="1"/>
</dbReference>
<keyword evidence="1" id="KW-1133">Transmembrane helix</keyword>
<dbReference type="GO" id="GO:0000139">
    <property type="term" value="C:Golgi membrane"/>
    <property type="evidence" value="ECO:0007669"/>
    <property type="project" value="InterPro"/>
</dbReference>
<evidence type="ECO:0000313" key="3">
    <source>
        <dbReference type="Proteomes" id="UP001249851"/>
    </source>
</evidence>
<sequence>MIITTNRGVIREGKLHHPKFLTQILKEFMIILNSTETRALPWKINLSICDVDTKNNEEASSFSPYLPYFQRGSTQSEKVEQFNIKEKEKQDYAFCLEQSLNLNPRYSLLVEDDAFPHPQLFHILYYLLEIRKTQRASHAANPTVFYKLYHPERLLGFWSLEPYRFLQLLSFAVFCGSSVAFVIDSVMSWQRKVWQWSIHFWIWTVMYFLLLAVAVSRQHLIELRYFWRNLFTVSPSPSCCTPGMLYLADRAQDWLHYMQTHTCQPNFAKDLMLDDYIQKYNLEGLIVEPNLFVHIGFLSSLSQKFLDPSLLYYPEWFKLY</sequence>
<dbReference type="GO" id="GO:0006506">
    <property type="term" value="P:GPI anchor biosynthetic process"/>
    <property type="evidence" value="ECO:0007669"/>
    <property type="project" value="InterPro"/>
</dbReference>
<dbReference type="Proteomes" id="UP001249851">
    <property type="component" value="Unassembled WGS sequence"/>
</dbReference>
<feature type="transmembrane region" description="Helical" evidence="1">
    <location>
        <begin position="165"/>
        <end position="187"/>
    </location>
</feature>
<accession>A0AAD9R6T0</accession>
<dbReference type="InterPro" id="IPR029675">
    <property type="entry name" value="PGAP4"/>
</dbReference>
<feature type="transmembrane region" description="Helical" evidence="1">
    <location>
        <begin position="193"/>
        <end position="215"/>
    </location>
</feature>
<keyword evidence="1" id="KW-0812">Transmembrane</keyword>
<reference evidence="2" key="2">
    <citation type="journal article" date="2023" name="Science">
        <title>Genomic signatures of disease resistance in endangered staghorn corals.</title>
        <authorList>
            <person name="Vollmer S.V."/>
            <person name="Selwyn J.D."/>
            <person name="Despard B.A."/>
            <person name="Roesel C.L."/>
        </authorList>
    </citation>
    <scope>NUCLEOTIDE SEQUENCE</scope>
    <source>
        <strain evidence="2">K2</strain>
    </source>
</reference>
<organism evidence="2 3">
    <name type="scientific">Acropora cervicornis</name>
    <name type="common">Staghorn coral</name>
    <dbReference type="NCBI Taxonomy" id="6130"/>
    <lineage>
        <taxon>Eukaryota</taxon>
        <taxon>Metazoa</taxon>
        <taxon>Cnidaria</taxon>
        <taxon>Anthozoa</taxon>
        <taxon>Hexacorallia</taxon>
        <taxon>Scleractinia</taxon>
        <taxon>Astrocoeniina</taxon>
        <taxon>Acroporidae</taxon>
        <taxon>Acropora</taxon>
    </lineage>
</organism>
<evidence type="ECO:0000256" key="1">
    <source>
        <dbReference type="SAM" id="Phobius"/>
    </source>
</evidence>
<dbReference type="PANTHER" id="PTHR31410:SF1">
    <property type="entry name" value="POST-GPI ATTACHMENT TO PROTEINS FACTOR 4"/>
    <property type="match status" value="1"/>
</dbReference>
<keyword evidence="1" id="KW-0472">Membrane</keyword>
<reference evidence="2" key="1">
    <citation type="journal article" date="2023" name="G3 (Bethesda)">
        <title>Whole genome assembly and annotation of the endangered Caribbean coral Acropora cervicornis.</title>
        <authorList>
            <person name="Selwyn J.D."/>
            <person name="Vollmer S.V."/>
        </authorList>
    </citation>
    <scope>NUCLEOTIDE SEQUENCE</scope>
    <source>
        <strain evidence="2">K2</strain>
    </source>
</reference>
<comment type="caution">
    <text evidence="2">The sequence shown here is derived from an EMBL/GenBank/DDBJ whole genome shotgun (WGS) entry which is preliminary data.</text>
</comment>
<dbReference type="CDD" id="cd22190">
    <property type="entry name" value="PGAP4"/>
    <property type="match status" value="1"/>
</dbReference>
<dbReference type="GO" id="GO:0016757">
    <property type="term" value="F:glycosyltransferase activity"/>
    <property type="evidence" value="ECO:0007669"/>
    <property type="project" value="InterPro"/>
</dbReference>
<dbReference type="EMBL" id="JARQWQ010000001">
    <property type="protein sequence ID" value="KAK2574106.1"/>
    <property type="molecule type" value="Genomic_DNA"/>
</dbReference>
<proteinExistence type="predicted"/>
<name>A0AAD9R6T0_ACRCE</name>